<feature type="domain" description="F-box" evidence="1">
    <location>
        <begin position="17"/>
        <end position="62"/>
    </location>
</feature>
<dbReference type="InterPro" id="IPR050796">
    <property type="entry name" value="SCF_F-box_component"/>
</dbReference>
<dbReference type="Pfam" id="PF12937">
    <property type="entry name" value="F-box-like"/>
    <property type="match status" value="1"/>
</dbReference>
<dbReference type="PANTHER" id="PTHR31672:SF13">
    <property type="entry name" value="F-BOX PROTEIN CPR30-LIKE"/>
    <property type="match status" value="1"/>
</dbReference>
<reference evidence="2" key="1">
    <citation type="submission" date="2020-08" db="EMBL/GenBank/DDBJ databases">
        <title>Plant Genome Project.</title>
        <authorList>
            <person name="Zhang R.-G."/>
        </authorList>
    </citation>
    <scope>NUCLEOTIDE SEQUENCE</scope>
    <source>
        <strain evidence="2">WSP0</strain>
        <tissue evidence="2">Leaf</tissue>
    </source>
</reference>
<dbReference type="EMBL" id="JACTNZ010000004">
    <property type="protein sequence ID" value="KAG5551619.1"/>
    <property type="molecule type" value="Genomic_DNA"/>
</dbReference>
<dbReference type="InterPro" id="IPR017451">
    <property type="entry name" value="F-box-assoc_interact_dom"/>
</dbReference>
<organism evidence="2 3">
    <name type="scientific">Rhododendron griersonianum</name>
    <dbReference type="NCBI Taxonomy" id="479676"/>
    <lineage>
        <taxon>Eukaryota</taxon>
        <taxon>Viridiplantae</taxon>
        <taxon>Streptophyta</taxon>
        <taxon>Embryophyta</taxon>
        <taxon>Tracheophyta</taxon>
        <taxon>Spermatophyta</taxon>
        <taxon>Magnoliopsida</taxon>
        <taxon>eudicotyledons</taxon>
        <taxon>Gunneridae</taxon>
        <taxon>Pentapetalae</taxon>
        <taxon>asterids</taxon>
        <taxon>Ericales</taxon>
        <taxon>Ericaceae</taxon>
        <taxon>Ericoideae</taxon>
        <taxon>Rhodoreae</taxon>
        <taxon>Rhododendron</taxon>
    </lineage>
</organism>
<keyword evidence="3" id="KW-1185">Reference proteome</keyword>
<dbReference type="NCBIfam" id="TIGR01640">
    <property type="entry name" value="F_box_assoc_1"/>
    <property type="match status" value="1"/>
</dbReference>
<dbReference type="PROSITE" id="PS50181">
    <property type="entry name" value="FBOX"/>
    <property type="match status" value="1"/>
</dbReference>
<dbReference type="Gene3D" id="1.20.1280.50">
    <property type="match status" value="1"/>
</dbReference>
<dbReference type="InterPro" id="IPR013187">
    <property type="entry name" value="F-box-assoc_dom_typ3"/>
</dbReference>
<evidence type="ECO:0000313" key="2">
    <source>
        <dbReference type="EMBL" id="KAG5551619.1"/>
    </source>
</evidence>
<dbReference type="SUPFAM" id="SSF81383">
    <property type="entry name" value="F-box domain"/>
    <property type="match status" value="1"/>
</dbReference>
<dbReference type="Proteomes" id="UP000823749">
    <property type="component" value="Chromosome 4"/>
</dbReference>
<dbReference type="PANTHER" id="PTHR31672">
    <property type="entry name" value="BNACNNG10540D PROTEIN"/>
    <property type="match status" value="1"/>
</dbReference>
<proteinExistence type="predicted"/>
<sequence length="377" mass="42791">MRRSKRKAIQKEAVVPTVTISDLPNPITCDILSRLPLNSIFTCKRVCRTWRDLTLEPYFAKLHLSRSPPLSLISYHTGNDNNNSPSSHFEIIPLPDPPVVARPSATMKFKTDIYFPDIHIVASCNGSILLSNYSSSNDLVIVCNPLRDHHVILPKPPKLAPLQAEKSVGFGFGYSPATDLYKVLRFTHRLGFDIYTIGIDVGWRSIDTGLPPILFTTNFVFLNGFLHWLGLRNAWLICYFDIEKEQFGSFPLPSHIGSNCRCLEVVDNRLYIHNEHLGERRFWAMKDYGDFGSWTLEWVIEAQITYRFKGFVRPLKMLKDGTLLMMLNNSSSQTYAGKTTLTSYNPETRVLKEIKFCGILPASVADVPCFPPMDALK</sequence>
<evidence type="ECO:0000313" key="3">
    <source>
        <dbReference type="Proteomes" id="UP000823749"/>
    </source>
</evidence>
<evidence type="ECO:0000259" key="1">
    <source>
        <dbReference type="PROSITE" id="PS50181"/>
    </source>
</evidence>
<gene>
    <name evidence="2" type="ORF">RHGRI_009886</name>
</gene>
<comment type="caution">
    <text evidence="2">The sequence shown here is derived from an EMBL/GenBank/DDBJ whole genome shotgun (WGS) entry which is preliminary data.</text>
</comment>
<dbReference type="Pfam" id="PF08268">
    <property type="entry name" value="FBA_3"/>
    <property type="match status" value="1"/>
</dbReference>
<dbReference type="SMART" id="SM00256">
    <property type="entry name" value="FBOX"/>
    <property type="match status" value="1"/>
</dbReference>
<dbReference type="InterPro" id="IPR001810">
    <property type="entry name" value="F-box_dom"/>
</dbReference>
<protein>
    <recommendedName>
        <fullName evidence="1">F-box domain-containing protein</fullName>
    </recommendedName>
</protein>
<dbReference type="InterPro" id="IPR036047">
    <property type="entry name" value="F-box-like_dom_sf"/>
</dbReference>
<dbReference type="AlphaFoldDB" id="A0AAV6KH21"/>
<name>A0AAV6KH21_9ERIC</name>
<accession>A0AAV6KH21</accession>